<evidence type="ECO:0000256" key="11">
    <source>
        <dbReference type="ARBA" id="ARBA00023027"/>
    </source>
</evidence>
<evidence type="ECO:0000256" key="6">
    <source>
        <dbReference type="ARBA" id="ARBA00022430"/>
    </source>
</evidence>
<feature type="site" description="Important for catalysis" evidence="13">
    <location>
        <position position="186"/>
    </location>
</feature>
<comment type="similarity">
    <text evidence="4 13">Belongs to the isocitrate and isopropylmalate dehydrogenases family. LeuB type 1 subfamily.</text>
</comment>
<comment type="pathway">
    <text evidence="3 13 14">Amino-acid biosynthesis; L-leucine biosynthesis; L-leucine from 3-methyl-2-oxobutanoate: step 3/4.</text>
</comment>
<keyword evidence="7 13" id="KW-0028">Amino-acid biosynthesis</keyword>
<name>A0ABV4AR31_9GAMM</name>
<evidence type="ECO:0000256" key="1">
    <source>
        <dbReference type="ARBA" id="ARBA00000624"/>
    </source>
</evidence>
<feature type="binding site" evidence="13">
    <location>
        <begin position="76"/>
        <end position="89"/>
    </location>
    <ligand>
        <name>NAD(+)</name>
        <dbReference type="ChEBI" id="CHEBI:57540"/>
    </ligand>
</feature>
<evidence type="ECO:0000256" key="5">
    <source>
        <dbReference type="ARBA" id="ARBA00011738"/>
    </source>
</evidence>
<evidence type="ECO:0000256" key="4">
    <source>
        <dbReference type="ARBA" id="ARBA00008319"/>
    </source>
</evidence>
<comment type="subunit">
    <text evidence="5 13 14">Homodimer.</text>
</comment>
<dbReference type="InterPro" id="IPR004429">
    <property type="entry name" value="Isopropylmalate_DH"/>
</dbReference>
<evidence type="ECO:0000256" key="13">
    <source>
        <dbReference type="HAMAP-Rule" id="MF_01033"/>
    </source>
</evidence>
<feature type="binding site" evidence="13">
    <location>
        <position position="106"/>
    </location>
    <ligand>
        <name>substrate</name>
    </ligand>
</feature>
<comment type="function">
    <text evidence="13 14">Catalyzes the oxidation of 3-carboxy-2-hydroxy-4-methylpentanoate (3-isopropylmalate) to 3-carboxy-4-methyl-2-oxopentanoate. The product decarboxylates to 4-methyl-2 oxopentanoate.</text>
</comment>
<evidence type="ECO:0000256" key="7">
    <source>
        <dbReference type="ARBA" id="ARBA00022605"/>
    </source>
</evidence>
<dbReference type="GO" id="GO:0003862">
    <property type="term" value="F:3-isopropylmalate dehydrogenase activity"/>
    <property type="evidence" value="ECO:0007669"/>
    <property type="project" value="UniProtKB-EC"/>
</dbReference>
<sequence>MKARIVTLPGDGVGPEVTAAAVAVLQAVAAHFDHEFAFDEQLIGGAAIDATGEPLPAATLAACQAADAVLLGAVGGPKWSDPNAKVRPEQGLLGLRAALGVYANLRPLTVHPALAALSPLKNEKLQGVDVLFVRELTGGAYFGAKTRGADYATDECRYTEAEVERVTRRAFELARGRRRHVTSVDKANVLETSRLWRRTVNRVAADYPDVTLEHQLVDSMAMLLLTRPASYDVVVTENLFGDILTDEAAAIAGSLGLLPSASLGEGSPSSDPSGHPRSEALRGQALPPPAGEGNSVRPAAATTCMGLYEPIHGSAPDIAGKGIANPVGAILSTALLLRHSLQLEAEAQAVEAAVDHVLQRGPRTRDIGGHAGTVEIRDAVLAALEEHASNEHAFFSGARSCG</sequence>
<keyword evidence="13" id="KW-0963">Cytoplasm</keyword>
<keyword evidence="8 13" id="KW-0479">Metal-binding</keyword>
<feature type="region of interest" description="Disordered" evidence="15">
    <location>
        <begin position="262"/>
        <end position="297"/>
    </location>
</feature>
<dbReference type="PANTHER" id="PTHR42979">
    <property type="entry name" value="3-ISOPROPYLMALATE DEHYDROGENASE"/>
    <property type="match status" value="1"/>
</dbReference>
<evidence type="ECO:0000256" key="12">
    <source>
        <dbReference type="ARBA" id="ARBA00023304"/>
    </source>
</evidence>
<evidence type="ECO:0000256" key="9">
    <source>
        <dbReference type="ARBA" id="ARBA00022842"/>
    </source>
</evidence>
<comment type="subcellular location">
    <subcellularLocation>
        <location evidence="13">Cytoplasm</location>
    </subcellularLocation>
</comment>
<comment type="cofactor">
    <cofactor evidence="2">
        <name>Mn(2+)</name>
        <dbReference type="ChEBI" id="CHEBI:29035"/>
    </cofactor>
</comment>
<dbReference type="PROSITE" id="PS00470">
    <property type="entry name" value="IDH_IMDH"/>
    <property type="match status" value="1"/>
</dbReference>
<evidence type="ECO:0000256" key="14">
    <source>
        <dbReference type="RuleBase" id="RU004445"/>
    </source>
</evidence>
<dbReference type="Pfam" id="PF00180">
    <property type="entry name" value="Iso_dh"/>
    <property type="match status" value="1"/>
</dbReference>
<dbReference type="HAMAP" id="MF_01033">
    <property type="entry name" value="LeuB_type1"/>
    <property type="match status" value="1"/>
</dbReference>
<dbReference type="PANTHER" id="PTHR42979:SF1">
    <property type="entry name" value="3-ISOPROPYLMALATE DEHYDROGENASE"/>
    <property type="match status" value="1"/>
</dbReference>
<proteinExistence type="inferred from homology"/>
<keyword evidence="11 13" id="KW-0520">NAD</keyword>
<feature type="binding site" evidence="13">
    <location>
        <position position="134"/>
    </location>
    <ligand>
        <name>substrate</name>
    </ligand>
</feature>
<evidence type="ECO:0000256" key="10">
    <source>
        <dbReference type="ARBA" id="ARBA00023002"/>
    </source>
</evidence>
<feature type="domain" description="Isopropylmalate dehydrogenase-like" evidence="16">
    <location>
        <begin position="4"/>
        <end position="380"/>
    </location>
</feature>
<keyword evidence="10 13" id="KW-0560">Oxidoreductase</keyword>
<keyword evidence="12 13" id="KW-0100">Branched-chain amino acid biosynthesis</keyword>
<feature type="binding site" evidence="13">
    <location>
        <position position="246"/>
    </location>
    <ligand>
        <name>Mg(2+)</name>
        <dbReference type="ChEBI" id="CHEBI:18420"/>
    </ligand>
</feature>
<evidence type="ECO:0000259" key="16">
    <source>
        <dbReference type="SMART" id="SM01329"/>
    </source>
</evidence>
<comment type="caution">
    <text evidence="17">The sequence shown here is derived from an EMBL/GenBank/DDBJ whole genome shotgun (WGS) entry which is preliminary data.</text>
</comment>
<comment type="cofactor">
    <cofactor evidence="13 14">
        <name>Mg(2+)</name>
        <dbReference type="ChEBI" id="CHEBI:18420"/>
    </cofactor>
    <cofactor evidence="13 14">
        <name>Mn(2+)</name>
        <dbReference type="ChEBI" id="CHEBI:29035"/>
    </cofactor>
    <text evidence="13 14">Binds 1 Mg(2+) or Mn(2+) ion per subunit.</text>
</comment>
<feature type="binding site" evidence="13">
    <location>
        <position position="96"/>
    </location>
    <ligand>
        <name>substrate</name>
    </ligand>
</feature>
<feature type="binding site" evidence="13">
    <location>
        <position position="242"/>
    </location>
    <ligand>
        <name>Mg(2+)</name>
        <dbReference type="ChEBI" id="CHEBI:18420"/>
    </ligand>
</feature>
<keyword evidence="13" id="KW-0464">Manganese</keyword>
<feature type="binding site" evidence="13">
    <location>
        <position position="218"/>
    </location>
    <ligand>
        <name>substrate</name>
    </ligand>
</feature>
<evidence type="ECO:0000256" key="8">
    <source>
        <dbReference type="ARBA" id="ARBA00022723"/>
    </source>
</evidence>
<evidence type="ECO:0000256" key="3">
    <source>
        <dbReference type="ARBA" id="ARBA00004762"/>
    </source>
</evidence>
<dbReference type="Proteomes" id="UP001562159">
    <property type="component" value="Unassembled WGS sequence"/>
</dbReference>
<dbReference type="EMBL" id="JBGBPY010000001">
    <property type="protein sequence ID" value="MEY2182772.1"/>
    <property type="molecule type" value="Genomic_DNA"/>
</dbReference>
<reference evidence="17 18" key="1">
    <citation type="submission" date="2024-07" db="EMBL/GenBank/DDBJ databases">
        <title>Molecular mechanisms and environmental adaptations of flagellar loss and biofilm growth of Rhodanobacter under environmental stress.</title>
        <authorList>
            <person name="Chen M."/>
        </authorList>
    </citation>
    <scope>NUCLEOTIDE SEQUENCE [LARGE SCALE GENOMIC DNA]</scope>
    <source>
        <strain evidence="17 18">RS22</strain>
    </source>
</reference>
<keyword evidence="18" id="KW-1185">Reference proteome</keyword>
<feature type="site" description="Important for catalysis" evidence="13">
    <location>
        <position position="141"/>
    </location>
</feature>
<dbReference type="Gene3D" id="3.40.718.10">
    <property type="entry name" value="Isopropylmalate Dehydrogenase"/>
    <property type="match status" value="1"/>
</dbReference>
<evidence type="ECO:0000313" key="18">
    <source>
        <dbReference type="Proteomes" id="UP001562159"/>
    </source>
</evidence>
<dbReference type="SUPFAM" id="SSF53659">
    <property type="entry name" value="Isocitrate/Isopropylmalate dehydrogenase-like"/>
    <property type="match status" value="1"/>
</dbReference>
<evidence type="ECO:0000313" key="17">
    <source>
        <dbReference type="EMBL" id="MEY2182772.1"/>
    </source>
</evidence>
<feature type="binding site" evidence="13">
    <location>
        <begin position="313"/>
        <end position="325"/>
    </location>
    <ligand>
        <name>NAD(+)</name>
        <dbReference type="ChEBI" id="CHEBI:57540"/>
    </ligand>
</feature>
<dbReference type="NCBIfam" id="TIGR00169">
    <property type="entry name" value="leuB"/>
    <property type="match status" value="1"/>
</dbReference>
<gene>
    <name evidence="13 17" type="primary">leuB</name>
    <name evidence="17" type="ORF">AB7878_10125</name>
</gene>
<comment type="catalytic activity">
    <reaction evidence="1 13 14">
        <text>(2R,3S)-3-isopropylmalate + NAD(+) = 4-methyl-2-oxopentanoate + CO2 + NADH</text>
        <dbReference type="Rhea" id="RHEA:32271"/>
        <dbReference type="ChEBI" id="CHEBI:16526"/>
        <dbReference type="ChEBI" id="CHEBI:17865"/>
        <dbReference type="ChEBI" id="CHEBI:35121"/>
        <dbReference type="ChEBI" id="CHEBI:57540"/>
        <dbReference type="ChEBI" id="CHEBI:57945"/>
        <dbReference type="EC" id="1.1.1.85"/>
    </reaction>
</comment>
<dbReference type="InterPro" id="IPR024084">
    <property type="entry name" value="IsoPropMal-DH-like_dom"/>
</dbReference>
<dbReference type="InterPro" id="IPR019818">
    <property type="entry name" value="IsoCit/isopropylmalate_DH_CS"/>
</dbReference>
<dbReference type="EC" id="1.1.1.85" evidence="13"/>
<evidence type="ECO:0000256" key="15">
    <source>
        <dbReference type="SAM" id="MobiDB-lite"/>
    </source>
</evidence>
<dbReference type="SMART" id="SM01329">
    <property type="entry name" value="Iso_dh"/>
    <property type="match status" value="1"/>
</dbReference>
<protein>
    <recommendedName>
        <fullName evidence="13">3-isopropylmalate dehydrogenase</fullName>
        <ecNumber evidence="13">1.1.1.85</ecNumber>
    </recommendedName>
    <alternativeName>
        <fullName evidence="13">3-IPM-DH</fullName>
    </alternativeName>
    <alternativeName>
        <fullName evidence="13">Beta-IPM dehydrogenase</fullName>
        <shortName evidence="13">IMDH</shortName>
    </alternativeName>
</protein>
<accession>A0ABV4AR31</accession>
<keyword evidence="9 13" id="KW-0460">Magnesium</keyword>
<evidence type="ECO:0000256" key="2">
    <source>
        <dbReference type="ARBA" id="ARBA00001936"/>
    </source>
</evidence>
<organism evidence="17 18">
    <name type="scientific">Rhodanobacter humi</name>
    <dbReference type="NCBI Taxonomy" id="1888173"/>
    <lineage>
        <taxon>Bacteria</taxon>
        <taxon>Pseudomonadati</taxon>
        <taxon>Pseudomonadota</taxon>
        <taxon>Gammaproteobacteria</taxon>
        <taxon>Lysobacterales</taxon>
        <taxon>Rhodanobacteraceae</taxon>
        <taxon>Rhodanobacter</taxon>
    </lineage>
</organism>
<feature type="binding site" evidence="13">
    <location>
        <position position="218"/>
    </location>
    <ligand>
        <name>Mg(2+)</name>
        <dbReference type="ChEBI" id="CHEBI:18420"/>
    </ligand>
</feature>
<keyword evidence="6 13" id="KW-0432">Leucine biosynthesis</keyword>